<feature type="compositionally biased region" description="Basic and acidic residues" evidence="1">
    <location>
        <begin position="45"/>
        <end position="56"/>
    </location>
</feature>
<dbReference type="Proteomes" id="UP000004995">
    <property type="component" value="Unassembled WGS sequence"/>
</dbReference>
<feature type="compositionally biased region" description="Basic and acidic residues" evidence="1">
    <location>
        <begin position="11"/>
        <end position="23"/>
    </location>
</feature>
<accession>K3Y1B9</accession>
<feature type="compositionally biased region" description="Low complexity" evidence="1">
    <location>
        <begin position="80"/>
        <end position="94"/>
    </location>
</feature>
<feature type="compositionally biased region" description="Basic and acidic residues" evidence="1">
    <location>
        <begin position="113"/>
        <end position="130"/>
    </location>
</feature>
<dbReference type="HOGENOM" id="CLU_1941735_0_0_1"/>
<keyword evidence="3" id="KW-1185">Reference proteome</keyword>
<dbReference type="EMBL" id="AGNK02002649">
    <property type="status" value="NOT_ANNOTATED_CDS"/>
    <property type="molecule type" value="Genomic_DNA"/>
</dbReference>
<proteinExistence type="predicted"/>
<reference evidence="3" key="1">
    <citation type="journal article" date="2012" name="Nat. Biotechnol.">
        <title>Reference genome sequence of the model plant Setaria.</title>
        <authorList>
            <person name="Bennetzen J.L."/>
            <person name="Schmutz J."/>
            <person name="Wang H."/>
            <person name="Percifield R."/>
            <person name="Hawkins J."/>
            <person name="Pontaroli A.C."/>
            <person name="Estep M."/>
            <person name="Feng L."/>
            <person name="Vaughn J.N."/>
            <person name="Grimwood J."/>
            <person name="Jenkins J."/>
            <person name="Barry K."/>
            <person name="Lindquist E."/>
            <person name="Hellsten U."/>
            <person name="Deshpande S."/>
            <person name="Wang X."/>
            <person name="Wu X."/>
            <person name="Mitros T."/>
            <person name="Triplett J."/>
            <person name="Yang X."/>
            <person name="Ye C.Y."/>
            <person name="Mauro-Herrera M."/>
            <person name="Wang L."/>
            <person name="Li P."/>
            <person name="Sharma M."/>
            <person name="Sharma R."/>
            <person name="Ronald P.C."/>
            <person name="Panaud O."/>
            <person name="Kellogg E.A."/>
            <person name="Brutnell T.P."/>
            <person name="Doust A.N."/>
            <person name="Tuskan G.A."/>
            <person name="Rokhsar D."/>
            <person name="Devos K.M."/>
        </authorList>
    </citation>
    <scope>NUCLEOTIDE SEQUENCE [LARGE SCALE GENOMIC DNA]</scope>
    <source>
        <strain evidence="3">cv. Yugu1</strain>
    </source>
</reference>
<dbReference type="EnsemblPlants" id="KQL11776">
    <property type="protein sequence ID" value="KQL11776"/>
    <property type="gene ID" value="SETIT_007983mg"/>
</dbReference>
<dbReference type="AlphaFoldDB" id="K3Y1B9"/>
<dbReference type="InParanoid" id="K3Y1B9"/>
<feature type="region of interest" description="Disordered" evidence="1">
    <location>
        <begin position="1"/>
        <end position="130"/>
    </location>
</feature>
<evidence type="ECO:0000256" key="1">
    <source>
        <dbReference type="SAM" id="MobiDB-lite"/>
    </source>
</evidence>
<reference evidence="2" key="2">
    <citation type="submission" date="2018-08" db="UniProtKB">
        <authorList>
            <consortium name="EnsemblPlants"/>
        </authorList>
    </citation>
    <scope>IDENTIFICATION</scope>
    <source>
        <strain evidence="2">Yugu1</strain>
    </source>
</reference>
<evidence type="ECO:0000313" key="3">
    <source>
        <dbReference type="Proteomes" id="UP000004995"/>
    </source>
</evidence>
<sequence>MTNGRWGKSQIRGEPRARAERDAVASVLNPTGEPRKTPQAPTRKKPAEKGGKEGAETPKGAAAWNPRNFLFTTPPPAPAAPAAAATSARLLGSGARRRLGDGANGRRQIKMQKSREKAITERKRKRGGND</sequence>
<dbReference type="Gramene" id="KQL11776">
    <property type="protein sequence ID" value="KQL11776"/>
    <property type="gene ID" value="SETIT_007983mg"/>
</dbReference>
<organism evidence="2 3">
    <name type="scientific">Setaria italica</name>
    <name type="common">Foxtail millet</name>
    <name type="synonym">Panicum italicum</name>
    <dbReference type="NCBI Taxonomy" id="4555"/>
    <lineage>
        <taxon>Eukaryota</taxon>
        <taxon>Viridiplantae</taxon>
        <taxon>Streptophyta</taxon>
        <taxon>Embryophyta</taxon>
        <taxon>Tracheophyta</taxon>
        <taxon>Spermatophyta</taxon>
        <taxon>Magnoliopsida</taxon>
        <taxon>Liliopsida</taxon>
        <taxon>Poales</taxon>
        <taxon>Poaceae</taxon>
        <taxon>PACMAD clade</taxon>
        <taxon>Panicoideae</taxon>
        <taxon>Panicodae</taxon>
        <taxon>Paniceae</taxon>
        <taxon>Cenchrinae</taxon>
        <taxon>Setaria</taxon>
    </lineage>
</organism>
<evidence type="ECO:0000313" key="2">
    <source>
        <dbReference type="EnsemblPlants" id="KQL11776"/>
    </source>
</evidence>
<protein>
    <submittedName>
        <fullName evidence="2">Uncharacterized protein</fullName>
    </submittedName>
</protein>
<name>K3Y1B9_SETIT</name>